<evidence type="ECO:0000256" key="4">
    <source>
        <dbReference type="ARBA" id="ARBA00023186"/>
    </source>
</evidence>
<gene>
    <name evidence="6" type="primary">khpB</name>
    <name evidence="6" type="synonym">eloR</name>
    <name evidence="8" type="ordered locus">Dtox_4366</name>
</gene>
<evidence type="ECO:0000256" key="1">
    <source>
        <dbReference type="ARBA" id="ARBA00022490"/>
    </source>
</evidence>
<dbReference type="STRING" id="485916.Dtox_4366"/>
<dbReference type="Pfam" id="PF13083">
    <property type="entry name" value="KH_KhpA-B"/>
    <property type="match status" value="1"/>
</dbReference>
<dbReference type="AlphaFoldDB" id="C8W061"/>
<dbReference type="InterPro" id="IPR032782">
    <property type="entry name" value="KhpB_N"/>
</dbReference>
<dbReference type="GO" id="GO:0071555">
    <property type="term" value="P:cell wall organization"/>
    <property type="evidence" value="ECO:0007669"/>
    <property type="project" value="UniProtKB-KW"/>
</dbReference>
<keyword evidence="1 6" id="KW-0963">Cytoplasm</keyword>
<dbReference type="InterPro" id="IPR001374">
    <property type="entry name" value="R3H_dom"/>
</dbReference>
<dbReference type="Proteomes" id="UP000002217">
    <property type="component" value="Chromosome"/>
</dbReference>
<dbReference type="GO" id="GO:0009252">
    <property type="term" value="P:peptidoglycan biosynthetic process"/>
    <property type="evidence" value="ECO:0007669"/>
    <property type="project" value="UniProtKB-UniRule"/>
</dbReference>
<comment type="domain">
    <text evidence="6">Has an N-terminal Jag-N domain and 2 RNA-binding domains (KH and R3H).</text>
</comment>
<evidence type="ECO:0000256" key="6">
    <source>
        <dbReference type="HAMAP-Rule" id="MF_00867"/>
    </source>
</evidence>
<comment type="subcellular location">
    <subcellularLocation>
        <location evidence="6">Cytoplasm</location>
    </subcellularLocation>
</comment>
<dbReference type="SMART" id="SM00393">
    <property type="entry name" value="R3H"/>
    <property type="match status" value="1"/>
</dbReference>
<dbReference type="Pfam" id="PF01424">
    <property type="entry name" value="R3H"/>
    <property type="match status" value="1"/>
</dbReference>
<keyword evidence="4 6" id="KW-0143">Chaperone</keyword>
<evidence type="ECO:0000313" key="9">
    <source>
        <dbReference type="Proteomes" id="UP000002217"/>
    </source>
</evidence>
<dbReference type="Pfam" id="PF14804">
    <property type="entry name" value="Jag_N"/>
    <property type="match status" value="1"/>
</dbReference>
<dbReference type="OrthoDB" id="9794483at2"/>
<reference evidence="8 9" key="1">
    <citation type="journal article" date="2009" name="Stand. Genomic Sci.">
        <title>Complete genome sequence of Desulfotomaculum acetoxidans type strain (5575).</title>
        <authorList>
            <person name="Spring S."/>
            <person name="Lapidus A."/>
            <person name="Schroder M."/>
            <person name="Gleim D."/>
            <person name="Sims D."/>
            <person name="Meincke L."/>
            <person name="Glavina Del Rio T."/>
            <person name="Tice H."/>
            <person name="Copeland A."/>
            <person name="Cheng J.F."/>
            <person name="Lucas S."/>
            <person name="Chen F."/>
            <person name="Nolan M."/>
            <person name="Bruce D."/>
            <person name="Goodwin L."/>
            <person name="Pitluck S."/>
            <person name="Ivanova N."/>
            <person name="Mavromatis K."/>
            <person name="Mikhailova N."/>
            <person name="Pati A."/>
            <person name="Chen A."/>
            <person name="Palaniappan K."/>
            <person name="Land M."/>
            <person name="Hauser L."/>
            <person name="Chang Y.J."/>
            <person name="Jeffries C.D."/>
            <person name="Chain P."/>
            <person name="Saunders E."/>
            <person name="Brettin T."/>
            <person name="Detter J.C."/>
            <person name="Goker M."/>
            <person name="Bristow J."/>
            <person name="Eisen J.A."/>
            <person name="Markowitz V."/>
            <person name="Hugenholtz P."/>
            <person name="Kyrpides N.C."/>
            <person name="Klenk H.P."/>
            <person name="Han C."/>
        </authorList>
    </citation>
    <scope>NUCLEOTIDE SEQUENCE [LARGE SCALE GENOMIC DNA]</scope>
    <source>
        <strain evidence="9">ATCC 49208 / DSM 771 / VKM B-1644</strain>
    </source>
</reference>
<dbReference type="GO" id="GO:0003723">
    <property type="term" value="F:RNA binding"/>
    <property type="evidence" value="ECO:0007669"/>
    <property type="project" value="UniProtKB-UniRule"/>
</dbReference>
<evidence type="ECO:0000256" key="2">
    <source>
        <dbReference type="ARBA" id="ARBA00022884"/>
    </source>
</evidence>
<dbReference type="InterPro" id="IPR036867">
    <property type="entry name" value="R3H_dom_sf"/>
</dbReference>
<dbReference type="CDD" id="cd02414">
    <property type="entry name" value="KH-II_Jag"/>
    <property type="match status" value="1"/>
</dbReference>
<organism evidence="8 9">
    <name type="scientific">Desulfofarcimen acetoxidans (strain ATCC 49208 / DSM 771 / KCTC 5769 / VKM B-1644 / 5575)</name>
    <name type="common">Desulfotomaculum acetoxidans</name>
    <dbReference type="NCBI Taxonomy" id="485916"/>
    <lineage>
        <taxon>Bacteria</taxon>
        <taxon>Bacillati</taxon>
        <taxon>Bacillota</taxon>
        <taxon>Clostridia</taxon>
        <taxon>Eubacteriales</taxon>
        <taxon>Peptococcaceae</taxon>
        <taxon>Desulfofarcimen</taxon>
    </lineage>
</organism>
<dbReference type="GO" id="GO:0005737">
    <property type="term" value="C:cytoplasm"/>
    <property type="evidence" value="ECO:0007669"/>
    <property type="project" value="UniProtKB-SubCell"/>
</dbReference>
<dbReference type="HOGENOM" id="CLU_042512_0_1_9"/>
<evidence type="ECO:0000313" key="8">
    <source>
        <dbReference type="EMBL" id="ACV65029.1"/>
    </source>
</evidence>
<dbReference type="SMART" id="SM01245">
    <property type="entry name" value="Jag_N"/>
    <property type="match status" value="1"/>
</dbReference>
<dbReference type="CDD" id="cd02644">
    <property type="entry name" value="R3H_jag"/>
    <property type="match status" value="1"/>
</dbReference>
<sequence>MKVIEKTGKTVEEAVSSALVELGVSRDKVEIEILENPSKILFGIFGSKPARVKVIMQLSPTDSAVELLNNIVAAMDLTVDYTITERDNISIINLQGKDLGILIGRRGETLDALQYIINLSVNKSVEQRKKIVLDVEGYRDRREETLQRLALKLANKARQRGRNIVLEPMNSQERRIIHTALQGYDDIYTFSEGEEPYRKIVISIKK</sequence>
<protein>
    <recommendedName>
        <fullName evidence="6">RNA-binding protein KhpB</fullName>
    </recommendedName>
    <alternativeName>
        <fullName evidence="6">RNA-binding protein EloR</fullName>
    </alternativeName>
</protein>
<feature type="domain" description="R3H" evidence="7">
    <location>
        <begin position="140"/>
        <end position="206"/>
    </location>
</feature>
<comment type="function">
    <text evidence="6">A probable RNA chaperone. Forms a complex with KhpA which binds to cellular RNA and controls its expression. Plays a role in peptidoglycan (PG) homeostasis and cell length regulation.</text>
</comment>
<dbReference type="RefSeq" id="WP_015759698.1">
    <property type="nucleotide sequence ID" value="NC_013216.1"/>
</dbReference>
<dbReference type="Gene3D" id="3.30.30.80">
    <property type="entry name" value="probable RNA-binding protein from clostridium symbiosum atcc 14940"/>
    <property type="match status" value="1"/>
</dbReference>
<dbReference type="HAMAP" id="MF_00867">
    <property type="entry name" value="KhpB"/>
    <property type="match status" value="1"/>
</dbReference>
<keyword evidence="9" id="KW-1185">Reference proteome</keyword>
<comment type="subunit">
    <text evidence="6">Forms a complex with KhpA.</text>
</comment>
<dbReference type="InterPro" id="IPR015946">
    <property type="entry name" value="KH_dom-like_a/b"/>
</dbReference>
<keyword evidence="5 6" id="KW-0961">Cell wall biogenesis/degradation</keyword>
<keyword evidence="3 6" id="KW-0133">Cell shape</keyword>
<dbReference type="SUPFAM" id="SSF82708">
    <property type="entry name" value="R3H domain"/>
    <property type="match status" value="1"/>
</dbReference>
<evidence type="ECO:0000256" key="3">
    <source>
        <dbReference type="ARBA" id="ARBA00022960"/>
    </source>
</evidence>
<dbReference type="InterPro" id="IPR039247">
    <property type="entry name" value="KhpB"/>
</dbReference>
<keyword evidence="2 6" id="KW-0694">RNA-binding</keyword>
<dbReference type="InterPro" id="IPR038008">
    <property type="entry name" value="Jag_KH"/>
</dbReference>
<dbReference type="PANTHER" id="PTHR35800:SF1">
    <property type="entry name" value="RNA-BINDING PROTEIN KHPB"/>
    <property type="match status" value="1"/>
</dbReference>
<feature type="region of interest" description="Jag_N domain" evidence="6">
    <location>
        <begin position="5"/>
        <end position="55"/>
    </location>
</feature>
<dbReference type="InterPro" id="IPR034079">
    <property type="entry name" value="R3H_KhpB"/>
</dbReference>
<comment type="similarity">
    <text evidence="6">Belongs to the KhpB RNA-binding protein family.</text>
</comment>
<evidence type="ECO:0000256" key="5">
    <source>
        <dbReference type="ARBA" id="ARBA00023316"/>
    </source>
</evidence>
<evidence type="ECO:0000259" key="7">
    <source>
        <dbReference type="PROSITE" id="PS51061"/>
    </source>
</evidence>
<name>C8W061_DESAS</name>
<dbReference type="PANTHER" id="PTHR35800">
    <property type="entry name" value="PROTEIN JAG"/>
    <property type="match status" value="1"/>
</dbReference>
<dbReference type="EMBL" id="CP001720">
    <property type="protein sequence ID" value="ACV65029.1"/>
    <property type="molecule type" value="Genomic_DNA"/>
</dbReference>
<proteinExistence type="inferred from homology"/>
<dbReference type="InterPro" id="IPR038247">
    <property type="entry name" value="Jag_N_dom_sf"/>
</dbReference>
<dbReference type="Gene3D" id="3.30.300.20">
    <property type="match status" value="1"/>
</dbReference>
<dbReference type="NCBIfam" id="NF041568">
    <property type="entry name" value="Jag_EloR"/>
    <property type="match status" value="1"/>
</dbReference>
<dbReference type="PROSITE" id="PS51061">
    <property type="entry name" value="R3H"/>
    <property type="match status" value="1"/>
</dbReference>
<dbReference type="GO" id="GO:0008360">
    <property type="term" value="P:regulation of cell shape"/>
    <property type="evidence" value="ECO:0007669"/>
    <property type="project" value="UniProtKB-KW"/>
</dbReference>
<dbReference type="Gene3D" id="3.30.1370.50">
    <property type="entry name" value="R3H-like domain"/>
    <property type="match status" value="1"/>
</dbReference>
<dbReference type="eggNOG" id="COG1847">
    <property type="taxonomic scope" value="Bacteria"/>
</dbReference>
<dbReference type="KEGG" id="dae:Dtox_4366"/>
<accession>C8W061</accession>